<dbReference type="VEuPathDB" id="FungiDB:MCYG_06265"/>
<reference evidence="2" key="1">
    <citation type="journal article" date="2012" name="MBio">
        <title>Comparative genome analysis of Trichophyton rubrum and related dermatophytes reveals candidate genes involved in infection.</title>
        <authorList>
            <person name="Martinez D.A."/>
            <person name="Oliver B.G."/>
            <person name="Graeser Y."/>
            <person name="Goldberg J.M."/>
            <person name="Li W."/>
            <person name="Martinez-Rossi N.M."/>
            <person name="Monod M."/>
            <person name="Shelest E."/>
            <person name="Barton R.C."/>
            <person name="Birch E."/>
            <person name="Brakhage A.A."/>
            <person name="Chen Z."/>
            <person name="Gurr S.J."/>
            <person name="Heiman D."/>
            <person name="Heitman J."/>
            <person name="Kosti I."/>
            <person name="Rossi A."/>
            <person name="Saif S."/>
            <person name="Samalova M."/>
            <person name="Saunders C.W."/>
            <person name="Shea T."/>
            <person name="Summerbell R.C."/>
            <person name="Xu J."/>
            <person name="Young S."/>
            <person name="Zeng Q."/>
            <person name="Birren B.W."/>
            <person name="Cuomo C.A."/>
            <person name="White T.C."/>
        </authorList>
    </citation>
    <scope>NUCLEOTIDE SEQUENCE [LARGE SCALE GENOMIC DNA]</scope>
    <source>
        <strain evidence="2">ATCC MYA-4605 / CBS 113480</strain>
    </source>
</reference>
<dbReference type="Pfam" id="PF08584">
    <property type="entry name" value="Ribonuc_P_40"/>
    <property type="match status" value="1"/>
</dbReference>
<evidence type="ECO:0000313" key="2">
    <source>
        <dbReference type="Proteomes" id="UP000002035"/>
    </source>
</evidence>
<dbReference type="PANTHER" id="PTHR15396">
    <property type="entry name" value="RIBONUCLEASE P PROTEIN SUBUNIT P40"/>
    <property type="match status" value="1"/>
</dbReference>
<dbReference type="GO" id="GO:0000171">
    <property type="term" value="F:ribonuclease MRP activity"/>
    <property type="evidence" value="ECO:0007669"/>
    <property type="project" value="TreeGrafter"/>
</dbReference>
<dbReference type="GO" id="GO:0030681">
    <property type="term" value="C:multimeric ribonuclease P complex"/>
    <property type="evidence" value="ECO:0007669"/>
    <property type="project" value="TreeGrafter"/>
</dbReference>
<name>C5FU62_ARTOC</name>
<dbReference type="OrthoDB" id="63112at2759"/>
<gene>
    <name evidence="1" type="ORF">MCYG_06265</name>
</gene>
<dbReference type="eggNOG" id="ENOG502S4BQ">
    <property type="taxonomic scope" value="Eukaryota"/>
</dbReference>
<proteinExistence type="predicted"/>
<dbReference type="EMBL" id="DS995706">
    <property type="protein sequence ID" value="EEQ33446.1"/>
    <property type="molecule type" value="Genomic_DNA"/>
</dbReference>
<dbReference type="GO" id="GO:0004526">
    <property type="term" value="F:ribonuclease P activity"/>
    <property type="evidence" value="ECO:0007669"/>
    <property type="project" value="TreeGrafter"/>
</dbReference>
<dbReference type="PANTHER" id="PTHR15396:SF1">
    <property type="entry name" value="RIBONUCLEASE P PROTEIN SUBUNIT P40"/>
    <property type="match status" value="1"/>
</dbReference>
<dbReference type="AlphaFoldDB" id="C5FU62"/>
<dbReference type="GO" id="GO:0000447">
    <property type="term" value="P:endonucleolytic cleavage in ITS1 to separate SSU-rRNA from 5.8S rRNA and LSU-rRNA from tricistronic rRNA transcript (SSU-rRNA, 5.8S rRNA, LSU-rRNA)"/>
    <property type="evidence" value="ECO:0007669"/>
    <property type="project" value="TreeGrafter"/>
</dbReference>
<dbReference type="Proteomes" id="UP000002035">
    <property type="component" value="Unassembled WGS sequence"/>
</dbReference>
<keyword evidence="2" id="KW-1185">Reference proteome</keyword>
<protein>
    <submittedName>
        <fullName evidence="1">Uncharacterized protein</fullName>
    </submittedName>
</protein>
<dbReference type="GO" id="GO:0000172">
    <property type="term" value="C:ribonuclease MRP complex"/>
    <property type="evidence" value="ECO:0007669"/>
    <property type="project" value="TreeGrafter"/>
</dbReference>
<dbReference type="OMA" id="DVDPYLC"/>
<dbReference type="HOGENOM" id="CLU_048755_2_0_1"/>
<dbReference type="InterPro" id="IPR013893">
    <property type="entry name" value="RNase_P_Rpp40"/>
</dbReference>
<dbReference type="RefSeq" id="XP_002844301.1">
    <property type="nucleotide sequence ID" value="XM_002844255.1"/>
</dbReference>
<evidence type="ECO:0000313" key="1">
    <source>
        <dbReference type="EMBL" id="EEQ33446.1"/>
    </source>
</evidence>
<dbReference type="STRING" id="554155.C5FU62"/>
<organism evidence="1 2">
    <name type="scientific">Arthroderma otae (strain ATCC MYA-4605 / CBS 113480)</name>
    <name type="common">Microsporum canis</name>
    <dbReference type="NCBI Taxonomy" id="554155"/>
    <lineage>
        <taxon>Eukaryota</taxon>
        <taxon>Fungi</taxon>
        <taxon>Dikarya</taxon>
        <taxon>Ascomycota</taxon>
        <taxon>Pezizomycotina</taxon>
        <taxon>Eurotiomycetes</taxon>
        <taxon>Eurotiomycetidae</taxon>
        <taxon>Onygenales</taxon>
        <taxon>Arthrodermataceae</taxon>
        <taxon>Microsporum</taxon>
    </lineage>
</organism>
<accession>C5FU62</accession>
<dbReference type="GO" id="GO:0001682">
    <property type="term" value="P:tRNA 5'-leader removal"/>
    <property type="evidence" value="ECO:0007669"/>
    <property type="project" value="InterPro"/>
</dbReference>
<dbReference type="GeneID" id="9226837"/>
<sequence length="387" mass="43570">MFDFEDPLMDQEKCFISVGKLPVFIDPTQPPQKKAPFSAILGHAFNHKVELILPREVHESAWSSISEAVQQHRYARAIFPLSALLEGEFFTKYIKIGNVLMISEGRRGVDNVYALKDGILTLELDKPSYESAGLIGKAIRSGDRKHIKSRYLVEINLRPPSMLHGKKGFERVVWAFKNVLNSSVTWLFSDLSKSSSLTDEDAPIRKYHPQIITCSPVESVMTKVLTPPFGSESLLPIKDRDSLRETCDELQEWLALASLGSERILENDSIDPYLSRYEVPLRNECKASNLVRVTWRGLMPSSWVMNLFISVLRNCGSQSMNANHWFGLLVSAMGKDAVDGKDGYSVIALPFASSRLEEEEGDSIDKKPSCQRRFVCWEYVGGNVASF</sequence>